<protein>
    <submittedName>
        <fullName evidence="3">Uncharacterized protein</fullName>
    </submittedName>
</protein>
<gene>
    <name evidence="3" type="ORF">HGA07_21830</name>
</gene>
<feature type="signal peptide" evidence="2">
    <location>
        <begin position="1"/>
        <end position="26"/>
    </location>
</feature>
<feature type="region of interest" description="Disordered" evidence="1">
    <location>
        <begin position="30"/>
        <end position="96"/>
    </location>
</feature>
<dbReference type="Proteomes" id="UP000523447">
    <property type="component" value="Unassembled WGS sequence"/>
</dbReference>
<dbReference type="RefSeq" id="WP_040723775.1">
    <property type="nucleotide sequence ID" value="NZ_CAWPHS010000020.1"/>
</dbReference>
<organism evidence="3 4">
    <name type="scientific">Nocardia veterana</name>
    <dbReference type="NCBI Taxonomy" id="132249"/>
    <lineage>
        <taxon>Bacteria</taxon>
        <taxon>Bacillati</taxon>
        <taxon>Actinomycetota</taxon>
        <taxon>Actinomycetes</taxon>
        <taxon>Mycobacteriales</taxon>
        <taxon>Nocardiaceae</taxon>
        <taxon>Nocardia</taxon>
    </lineage>
</organism>
<keyword evidence="4" id="KW-1185">Reference proteome</keyword>
<keyword evidence="2" id="KW-0732">Signal</keyword>
<sequence length="96" mass="9457">MRRTTAALLTAAAIAGFGLMAGQATAAASAPARHQVVDPSERNGCPPPPTGPDGRPLPPPRGLDGRPLPPPTGADGKPCPPPLGPDGRPLPPPPGA</sequence>
<proteinExistence type="predicted"/>
<dbReference type="AlphaFoldDB" id="A0A7X6RK41"/>
<feature type="chain" id="PRO_5030576608" evidence="2">
    <location>
        <begin position="27"/>
        <end position="96"/>
    </location>
</feature>
<accession>A0A7X6RK41</accession>
<name>A0A7X6RK41_9NOCA</name>
<feature type="compositionally biased region" description="Pro residues" evidence="1">
    <location>
        <begin position="45"/>
        <end position="96"/>
    </location>
</feature>
<evidence type="ECO:0000313" key="4">
    <source>
        <dbReference type="Proteomes" id="UP000523447"/>
    </source>
</evidence>
<evidence type="ECO:0000313" key="3">
    <source>
        <dbReference type="EMBL" id="NKY88249.1"/>
    </source>
</evidence>
<dbReference type="EMBL" id="JAAXPE010000027">
    <property type="protein sequence ID" value="NKY88249.1"/>
    <property type="molecule type" value="Genomic_DNA"/>
</dbReference>
<reference evidence="3 4" key="1">
    <citation type="submission" date="2020-04" db="EMBL/GenBank/DDBJ databases">
        <title>MicrobeNet Type strains.</title>
        <authorList>
            <person name="Nicholson A.C."/>
        </authorList>
    </citation>
    <scope>NUCLEOTIDE SEQUENCE [LARGE SCALE GENOMIC DNA]</scope>
    <source>
        <strain evidence="3 4">DSM 44445</strain>
    </source>
</reference>
<evidence type="ECO:0000256" key="2">
    <source>
        <dbReference type="SAM" id="SignalP"/>
    </source>
</evidence>
<comment type="caution">
    <text evidence="3">The sequence shown here is derived from an EMBL/GenBank/DDBJ whole genome shotgun (WGS) entry which is preliminary data.</text>
</comment>
<evidence type="ECO:0000256" key="1">
    <source>
        <dbReference type="SAM" id="MobiDB-lite"/>
    </source>
</evidence>